<accession>A0A8J2HR67</accession>
<dbReference type="SUPFAM" id="SSF49785">
    <property type="entry name" value="Galactose-binding domain-like"/>
    <property type="match status" value="1"/>
</dbReference>
<evidence type="ECO:0000313" key="6">
    <source>
        <dbReference type="EMBL" id="CAG5108121.1"/>
    </source>
</evidence>
<comment type="similarity">
    <text evidence="2">Belongs to the CIA30 family.</text>
</comment>
<dbReference type="AlphaFoldDB" id="A0A8J2HR67"/>
<dbReference type="InterPro" id="IPR008979">
    <property type="entry name" value="Galactose-bd-like_sf"/>
</dbReference>
<dbReference type="InterPro" id="IPR013857">
    <property type="entry name" value="NADH-UbQ_OxRdtase-assoc_prot30"/>
</dbReference>
<name>A0A8J2HR67_COTCN</name>
<dbReference type="InterPro" id="IPR039131">
    <property type="entry name" value="NDUFAF1"/>
</dbReference>
<dbReference type="Proteomes" id="UP000786811">
    <property type="component" value="Unassembled WGS sequence"/>
</dbReference>
<keyword evidence="3" id="KW-0496">Mitochondrion</keyword>
<keyword evidence="4" id="KW-0143">Chaperone</keyword>
<dbReference type="OrthoDB" id="42561at2759"/>
<comment type="subcellular location">
    <subcellularLocation>
        <location evidence="1">Mitochondrion</location>
    </subcellularLocation>
</comment>
<dbReference type="GO" id="GO:0032981">
    <property type="term" value="P:mitochondrial respiratory chain complex I assembly"/>
    <property type="evidence" value="ECO:0007669"/>
    <property type="project" value="TreeGrafter"/>
</dbReference>
<evidence type="ECO:0000313" key="7">
    <source>
        <dbReference type="Proteomes" id="UP000786811"/>
    </source>
</evidence>
<gene>
    <name evidence="6" type="ORF">HICCMSTLAB_LOCUS13079</name>
</gene>
<dbReference type="PANTHER" id="PTHR13194:SF18">
    <property type="entry name" value="COMPLEX I INTERMEDIATE-ASSOCIATED PROTEIN 30, MITOCHONDRIAL"/>
    <property type="match status" value="1"/>
</dbReference>
<evidence type="ECO:0000256" key="1">
    <source>
        <dbReference type="ARBA" id="ARBA00004173"/>
    </source>
</evidence>
<dbReference type="GO" id="GO:0005739">
    <property type="term" value="C:mitochondrion"/>
    <property type="evidence" value="ECO:0007669"/>
    <property type="project" value="UniProtKB-SubCell"/>
</dbReference>
<sequence length="298" mass="34626">MTTNLIRLLNVIKKLNCKKFHTTCKVNNFYETNRKGGFPFLYDPKREEEPTTTVGKVKKACTDFIHELKLLKEETKENFRMDPPLCQRPGEVDIQWRFNGDQDEIYKWTVTSDKDYNLGYSTASLELTPNGTGLFSGVMDTRPVRDGKQKVGGYCNMRTRIIKKAFHVQDTLPWSGFTHLVMRIRGDGRTYTLNLHPKTTFDIMWNDLFNFALYTRGGPYWQYVKIPFSKFLLSSKGRVQDIQGPAPVHNMSSFSITLSDQVPGPFRLEIDYIGIEQDVVFDEQFAYELYKPPNPYYT</sequence>
<evidence type="ECO:0000256" key="3">
    <source>
        <dbReference type="ARBA" id="ARBA00023128"/>
    </source>
</evidence>
<evidence type="ECO:0000256" key="4">
    <source>
        <dbReference type="ARBA" id="ARBA00023186"/>
    </source>
</evidence>
<feature type="domain" description="NADH:ubiquinone oxidoreductase intermediate-associated protein 30" evidence="5">
    <location>
        <begin position="98"/>
        <end position="270"/>
    </location>
</feature>
<dbReference type="EMBL" id="CAJNRD030001124">
    <property type="protein sequence ID" value="CAG5108121.1"/>
    <property type="molecule type" value="Genomic_DNA"/>
</dbReference>
<organism evidence="6 7">
    <name type="scientific">Cotesia congregata</name>
    <name type="common">Parasitoid wasp</name>
    <name type="synonym">Apanteles congregatus</name>
    <dbReference type="NCBI Taxonomy" id="51543"/>
    <lineage>
        <taxon>Eukaryota</taxon>
        <taxon>Metazoa</taxon>
        <taxon>Ecdysozoa</taxon>
        <taxon>Arthropoda</taxon>
        <taxon>Hexapoda</taxon>
        <taxon>Insecta</taxon>
        <taxon>Pterygota</taxon>
        <taxon>Neoptera</taxon>
        <taxon>Endopterygota</taxon>
        <taxon>Hymenoptera</taxon>
        <taxon>Apocrita</taxon>
        <taxon>Ichneumonoidea</taxon>
        <taxon>Braconidae</taxon>
        <taxon>Microgastrinae</taxon>
        <taxon>Cotesia</taxon>
    </lineage>
</organism>
<evidence type="ECO:0000259" key="5">
    <source>
        <dbReference type="Pfam" id="PF08547"/>
    </source>
</evidence>
<proteinExistence type="inferred from homology"/>
<reference evidence="6" key="1">
    <citation type="submission" date="2021-04" db="EMBL/GenBank/DDBJ databases">
        <authorList>
            <person name="Chebbi M.A.C M."/>
        </authorList>
    </citation>
    <scope>NUCLEOTIDE SEQUENCE</scope>
</reference>
<dbReference type="GO" id="GO:0051082">
    <property type="term" value="F:unfolded protein binding"/>
    <property type="evidence" value="ECO:0007669"/>
    <property type="project" value="TreeGrafter"/>
</dbReference>
<dbReference type="PANTHER" id="PTHR13194">
    <property type="entry name" value="COMPLEX I INTERMEDIATE-ASSOCIATED PROTEIN 30"/>
    <property type="match status" value="1"/>
</dbReference>
<dbReference type="GO" id="GO:0006120">
    <property type="term" value="P:mitochondrial electron transport, NADH to ubiquinone"/>
    <property type="evidence" value="ECO:0007669"/>
    <property type="project" value="TreeGrafter"/>
</dbReference>
<evidence type="ECO:0000256" key="2">
    <source>
        <dbReference type="ARBA" id="ARBA00007884"/>
    </source>
</evidence>
<dbReference type="Pfam" id="PF08547">
    <property type="entry name" value="CIA30"/>
    <property type="match status" value="1"/>
</dbReference>
<protein>
    <submittedName>
        <fullName evidence="6">Mitochondrial (Drosophila melanogaster)</fullName>
    </submittedName>
</protein>
<keyword evidence="7" id="KW-1185">Reference proteome</keyword>
<comment type="caution">
    <text evidence="6">The sequence shown here is derived from an EMBL/GenBank/DDBJ whole genome shotgun (WGS) entry which is preliminary data.</text>
</comment>